<accession>A0A1I8AMK5</accession>
<proteinExistence type="predicted"/>
<dbReference type="Pfam" id="PF17305">
    <property type="entry name" value="DUF5354"/>
    <property type="match status" value="1"/>
</dbReference>
<reference evidence="2" key="1">
    <citation type="submission" date="2016-11" db="UniProtKB">
        <authorList>
            <consortium name="WormBaseParasite"/>
        </authorList>
    </citation>
    <scope>IDENTIFICATION</scope>
</reference>
<evidence type="ECO:0000313" key="1">
    <source>
        <dbReference type="Proteomes" id="UP000095287"/>
    </source>
</evidence>
<dbReference type="WBParaSite" id="L893_g7525.t1">
    <property type="protein sequence ID" value="L893_g7525.t1"/>
    <property type="gene ID" value="L893_g7525"/>
</dbReference>
<organism evidence="1 2">
    <name type="scientific">Steinernema glaseri</name>
    <dbReference type="NCBI Taxonomy" id="37863"/>
    <lineage>
        <taxon>Eukaryota</taxon>
        <taxon>Metazoa</taxon>
        <taxon>Ecdysozoa</taxon>
        <taxon>Nematoda</taxon>
        <taxon>Chromadorea</taxon>
        <taxon>Rhabditida</taxon>
        <taxon>Tylenchina</taxon>
        <taxon>Panagrolaimomorpha</taxon>
        <taxon>Strongyloidoidea</taxon>
        <taxon>Steinernematidae</taxon>
        <taxon>Steinernema</taxon>
    </lineage>
</organism>
<dbReference type="InterPro" id="IPR035291">
    <property type="entry name" value="DUF5354"/>
</dbReference>
<name>A0A1I8AMK5_9BILA</name>
<evidence type="ECO:0000313" key="2">
    <source>
        <dbReference type="WBParaSite" id="L893_g7525.t1"/>
    </source>
</evidence>
<dbReference type="Proteomes" id="UP000095287">
    <property type="component" value="Unplaced"/>
</dbReference>
<protein>
    <submittedName>
        <fullName evidence="2">Homogentisate 1,2-dioxygenase</fullName>
    </submittedName>
</protein>
<sequence>MHIGPGNYSFCTYHPGTVHTPSLMEGHDEAEGFAFVVDFFEARNGIFHMDFVCFREKFNFPIITKLNKAIFEEMFRCVCATDLCNDPRNFAAHVNDARIKFKKDTTSKREAHC</sequence>
<keyword evidence="1" id="KW-1185">Reference proteome</keyword>
<dbReference type="AlphaFoldDB" id="A0A1I8AMK5"/>